<proteinExistence type="predicted"/>
<reference evidence="3" key="1">
    <citation type="journal article" date="2019" name="Int. J. Syst. Evol. Microbiol.">
        <title>The Global Catalogue of Microorganisms (GCM) 10K type strain sequencing project: providing services to taxonomists for standard genome sequencing and annotation.</title>
        <authorList>
            <consortium name="The Broad Institute Genomics Platform"/>
            <consortium name="The Broad Institute Genome Sequencing Center for Infectious Disease"/>
            <person name="Wu L."/>
            <person name="Ma J."/>
        </authorList>
    </citation>
    <scope>NUCLEOTIDE SEQUENCE [LARGE SCALE GENOMIC DNA]</scope>
    <source>
        <strain evidence="3">KACC 12633</strain>
    </source>
</reference>
<protein>
    <submittedName>
        <fullName evidence="2">TIGR02301 family protein</fullName>
    </submittedName>
</protein>
<feature type="chain" id="PRO_5046910978" evidence="1">
    <location>
        <begin position="30"/>
        <end position="142"/>
    </location>
</feature>
<gene>
    <name evidence="2" type="ORF">ACFPP9_11075</name>
</gene>
<evidence type="ECO:0000256" key="1">
    <source>
        <dbReference type="SAM" id="SignalP"/>
    </source>
</evidence>
<keyword evidence="1" id="KW-0732">Signal</keyword>
<name>A0ABW0PX54_9HYPH</name>
<dbReference type="Proteomes" id="UP001596150">
    <property type="component" value="Unassembled WGS sequence"/>
</dbReference>
<comment type="caution">
    <text evidence="2">The sequence shown here is derived from an EMBL/GenBank/DDBJ whole genome shotgun (WGS) entry which is preliminary data.</text>
</comment>
<dbReference type="NCBIfam" id="TIGR02301">
    <property type="entry name" value="TIGR02301 family protein"/>
    <property type="match status" value="1"/>
</dbReference>
<dbReference type="RefSeq" id="WP_266341489.1">
    <property type="nucleotide sequence ID" value="NZ_JAPKNH010000001.1"/>
</dbReference>
<organism evidence="2 3">
    <name type="scientific">Kaistia terrae</name>
    <dbReference type="NCBI Taxonomy" id="537017"/>
    <lineage>
        <taxon>Bacteria</taxon>
        <taxon>Pseudomonadati</taxon>
        <taxon>Pseudomonadota</taxon>
        <taxon>Alphaproteobacteria</taxon>
        <taxon>Hyphomicrobiales</taxon>
        <taxon>Kaistiaceae</taxon>
        <taxon>Kaistia</taxon>
    </lineage>
</organism>
<dbReference type="Pfam" id="PF09539">
    <property type="entry name" value="DUF2385"/>
    <property type="match status" value="1"/>
</dbReference>
<feature type="signal peptide" evidence="1">
    <location>
        <begin position="1"/>
        <end position="29"/>
    </location>
</feature>
<evidence type="ECO:0000313" key="3">
    <source>
        <dbReference type="Proteomes" id="UP001596150"/>
    </source>
</evidence>
<sequence length="142" mass="15370">MTKPRRISGRMAGISLALLLAASPLAALAQATAGAGAGTGAADPPYEQQLQRLSEILGALHYLRPLCGAEEPSVWRDQMDQILTAEDPTPERRARIVSQFNRGYSSFATIYRSCTPAALTAVDRYMAEGTKLTRDITARYGR</sequence>
<accession>A0ABW0PX54</accession>
<dbReference type="InterPro" id="IPR012645">
    <property type="entry name" value="CHP02301"/>
</dbReference>
<evidence type="ECO:0000313" key="2">
    <source>
        <dbReference type="EMBL" id="MFC5516312.1"/>
    </source>
</evidence>
<dbReference type="EMBL" id="JBHSML010000003">
    <property type="protein sequence ID" value="MFC5516312.1"/>
    <property type="molecule type" value="Genomic_DNA"/>
</dbReference>
<keyword evidence="3" id="KW-1185">Reference proteome</keyword>